<dbReference type="STRING" id="1035195.HMPREF9997_02305"/>
<proteinExistence type="predicted"/>
<dbReference type="Pfam" id="PF00403">
    <property type="entry name" value="HMA"/>
    <property type="match status" value="1"/>
</dbReference>
<evidence type="ECO:0000259" key="1">
    <source>
        <dbReference type="PROSITE" id="PS50846"/>
    </source>
</evidence>
<dbReference type="Proteomes" id="UP000010445">
    <property type="component" value="Unassembled WGS sequence"/>
</dbReference>
<comment type="caution">
    <text evidence="2">The sequence shown here is derived from an EMBL/GenBank/DDBJ whole genome shotgun (WGS) entry which is preliminary data.</text>
</comment>
<protein>
    <submittedName>
        <fullName evidence="2">Heavy metal-associated domain protein</fullName>
    </submittedName>
</protein>
<dbReference type="InterPro" id="IPR036163">
    <property type="entry name" value="HMA_dom_sf"/>
</dbReference>
<dbReference type="SUPFAM" id="SSF55008">
    <property type="entry name" value="HMA, heavy metal-associated domain"/>
    <property type="match status" value="1"/>
</dbReference>
<dbReference type="PATRIC" id="fig|1035195.3.peg.2062"/>
<feature type="domain" description="HMA" evidence="1">
    <location>
        <begin position="1"/>
        <end position="56"/>
    </location>
</feature>
<dbReference type="HOGENOM" id="CLU_134973_13_1_11"/>
<sequence>MTCEHCAASVKEEISAIPGVESVTVDLESGSVAVDGTGFTDDAVDAAIQEAGYTLVR</sequence>
<dbReference type="CDD" id="cd00371">
    <property type="entry name" value="HMA"/>
    <property type="match status" value="1"/>
</dbReference>
<name>L1MCE9_9CORY</name>
<evidence type="ECO:0000313" key="2">
    <source>
        <dbReference type="EMBL" id="EKX88631.1"/>
    </source>
</evidence>
<dbReference type="PROSITE" id="PS50846">
    <property type="entry name" value="HMA_2"/>
    <property type="match status" value="1"/>
</dbReference>
<keyword evidence="3" id="KW-1185">Reference proteome</keyword>
<dbReference type="Gene3D" id="3.30.70.100">
    <property type="match status" value="1"/>
</dbReference>
<dbReference type="eggNOG" id="COG2608">
    <property type="taxonomic scope" value="Bacteria"/>
</dbReference>
<dbReference type="InterPro" id="IPR006121">
    <property type="entry name" value="HMA_dom"/>
</dbReference>
<gene>
    <name evidence="2" type="ORF">HMPREF9997_02305</name>
</gene>
<dbReference type="EMBL" id="AMEM01000037">
    <property type="protein sequence ID" value="EKX88631.1"/>
    <property type="molecule type" value="Genomic_DNA"/>
</dbReference>
<reference evidence="2 3" key="1">
    <citation type="submission" date="2012-05" db="EMBL/GenBank/DDBJ databases">
        <authorList>
            <person name="Weinstock G."/>
            <person name="Sodergren E."/>
            <person name="Lobos E.A."/>
            <person name="Fulton L."/>
            <person name="Fulton R."/>
            <person name="Courtney L."/>
            <person name="Fronick C."/>
            <person name="O'Laughlin M."/>
            <person name="Godfrey J."/>
            <person name="Wilson R.M."/>
            <person name="Miner T."/>
            <person name="Farmer C."/>
            <person name="Delehaunty K."/>
            <person name="Cordes M."/>
            <person name="Minx P."/>
            <person name="Tomlinson C."/>
            <person name="Chen J."/>
            <person name="Wollam A."/>
            <person name="Pepin K.H."/>
            <person name="Bhonagiri V."/>
            <person name="Zhang X."/>
            <person name="Suruliraj S."/>
            <person name="Warren W."/>
            <person name="Mitreva M."/>
            <person name="Mardis E.R."/>
            <person name="Wilson R.K."/>
        </authorList>
    </citation>
    <scope>NUCLEOTIDE SEQUENCE [LARGE SCALE GENOMIC DNA]</scope>
    <source>
        <strain evidence="2 3">F0235</strain>
    </source>
</reference>
<evidence type="ECO:0000313" key="3">
    <source>
        <dbReference type="Proteomes" id="UP000010445"/>
    </source>
</evidence>
<organism evidence="2 3">
    <name type="scientific">Corynebacterium durum F0235</name>
    <dbReference type="NCBI Taxonomy" id="1035195"/>
    <lineage>
        <taxon>Bacteria</taxon>
        <taxon>Bacillati</taxon>
        <taxon>Actinomycetota</taxon>
        <taxon>Actinomycetes</taxon>
        <taxon>Mycobacteriales</taxon>
        <taxon>Corynebacteriaceae</taxon>
        <taxon>Corynebacterium</taxon>
    </lineage>
</organism>
<dbReference type="GO" id="GO:0046872">
    <property type="term" value="F:metal ion binding"/>
    <property type="evidence" value="ECO:0007669"/>
    <property type="project" value="InterPro"/>
</dbReference>
<accession>L1MCE9</accession>
<dbReference type="AlphaFoldDB" id="L1MCE9"/>